<dbReference type="Gene3D" id="2.60.40.420">
    <property type="entry name" value="Cupredoxins - blue copper proteins"/>
    <property type="match status" value="1"/>
</dbReference>
<dbReference type="InterPro" id="IPR003245">
    <property type="entry name" value="Phytocyanin_dom"/>
</dbReference>
<keyword evidence="4" id="KW-0472">Membrane</keyword>
<feature type="domain" description="Phytocyanin" evidence="5">
    <location>
        <begin position="99"/>
        <end position="200"/>
    </location>
</feature>
<keyword evidence="4" id="KW-1133">Transmembrane helix</keyword>
<dbReference type="AlphaFoldDB" id="A0A0Q3GNH5"/>
<feature type="region of interest" description="Disordered" evidence="3">
    <location>
        <begin position="203"/>
        <end position="255"/>
    </location>
</feature>
<sequence length="281" mass="29021">MDIKFQRAKSAMQKMKGTINAPHWCRTGSFKQRKAQAKGYILKFVSCALPFGISLLPSHFAGVQRSRGCVKEMRGSRRGMAMVVLALALAGMAATSSAAVYKVGDTAGWTILGNINYADWASKQTFHVGDIIEFKYPQGIHNVLEVKKADYESCSNSTPIATHTSGDDRVAIRGPGHRFFICGVPGHCAAGQKLNVRVLKTTRSGSAAGPNKAPAAAPSAASPPRGGETPAASTPPAAATDGGSSSSTTTAAPAPNANGAAGGGVGWYLAVVAAASMAMLQ</sequence>
<dbReference type="InParanoid" id="A0A0Q3GNH5"/>
<dbReference type="GO" id="GO:0005886">
    <property type="term" value="C:plasma membrane"/>
    <property type="evidence" value="ECO:0000318"/>
    <property type="project" value="GO_Central"/>
</dbReference>
<dbReference type="Gramene" id="KQK12583">
    <property type="protein sequence ID" value="KQK12583"/>
    <property type="gene ID" value="BRADI_1g04690v3"/>
</dbReference>
<dbReference type="Proteomes" id="UP000008810">
    <property type="component" value="Chromosome 1"/>
</dbReference>
<keyword evidence="8" id="KW-1185">Reference proteome</keyword>
<dbReference type="GO" id="GO:0046872">
    <property type="term" value="F:metal ion binding"/>
    <property type="evidence" value="ECO:0007669"/>
    <property type="project" value="UniProtKB-KW"/>
</dbReference>
<gene>
    <name evidence="6" type="ORF">BRADI_1g04690v3</name>
</gene>
<dbReference type="InterPro" id="IPR039391">
    <property type="entry name" value="Phytocyanin-like"/>
</dbReference>
<dbReference type="InterPro" id="IPR008972">
    <property type="entry name" value="Cupredoxin"/>
</dbReference>
<dbReference type="CDD" id="cd04216">
    <property type="entry name" value="Phytocyanin"/>
    <property type="match status" value="1"/>
</dbReference>
<evidence type="ECO:0000313" key="6">
    <source>
        <dbReference type="EMBL" id="KQK12583.2"/>
    </source>
</evidence>
<dbReference type="FunFam" id="2.60.40.420:FF:000003">
    <property type="entry name" value="Blue copper"/>
    <property type="match status" value="1"/>
</dbReference>
<keyword evidence="4" id="KW-0812">Transmembrane</keyword>
<reference evidence="6" key="2">
    <citation type="submission" date="2017-06" db="EMBL/GenBank/DDBJ databases">
        <title>WGS assembly of Brachypodium distachyon.</title>
        <authorList>
            <consortium name="The International Brachypodium Initiative"/>
            <person name="Lucas S."/>
            <person name="Harmon-Smith M."/>
            <person name="Lail K."/>
            <person name="Tice H."/>
            <person name="Grimwood J."/>
            <person name="Bruce D."/>
            <person name="Barry K."/>
            <person name="Shu S."/>
            <person name="Lindquist E."/>
            <person name="Wang M."/>
            <person name="Pitluck S."/>
            <person name="Vogel J.P."/>
            <person name="Garvin D.F."/>
            <person name="Mockler T.C."/>
            <person name="Schmutz J."/>
            <person name="Rokhsar D."/>
            <person name="Bevan M.W."/>
        </authorList>
    </citation>
    <scope>NUCLEOTIDE SEQUENCE</scope>
    <source>
        <strain evidence="6">Bd21</strain>
    </source>
</reference>
<dbReference type="PROSITE" id="PS51485">
    <property type="entry name" value="PHYTOCYANIN"/>
    <property type="match status" value="1"/>
</dbReference>
<dbReference type="ExpressionAtlas" id="A0A0Q3GNH5">
    <property type="expression patterns" value="baseline"/>
</dbReference>
<evidence type="ECO:0000256" key="3">
    <source>
        <dbReference type="SAM" id="MobiDB-lite"/>
    </source>
</evidence>
<keyword evidence="1" id="KW-0479">Metal-binding</keyword>
<organism evidence="6">
    <name type="scientific">Brachypodium distachyon</name>
    <name type="common">Purple false brome</name>
    <name type="synonym">Trachynia distachya</name>
    <dbReference type="NCBI Taxonomy" id="15368"/>
    <lineage>
        <taxon>Eukaryota</taxon>
        <taxon>Viridiplantae</taxon>
        <taxon>Streptophyta</taxon>
        <taxon>Embryophyta</taxon>
        <taxon>Tracheophyta</taxon>
        <taxon>Spermatophyta</taxon>
        <taxon>Magnoliopsida</taxon>
        <taxon>Liliopsida</taxon>
        <taxon>Poales</taxon>
        <taxon>Poaceae</taxon>
        <taxon>BOP clade</taxon>
        <taxon>Pooideae</taxon>
        <taxon>Stipodae</taxon>
        <taxon>Brachypodieae</taxon>
        <taxon>Brachypodium</taxon>
    </lineage>
</organism>
<protein>
    <recommendedName>
        <fullName evidence="5">Phytocyanin domain-containing protein</fullName>
    </recommendedName>
</protein>
<feature type="transmembrane region" description="Helical" evidence="4">
    <location>
        <begin position="40"/>
        <end position="60"/>
    </location>
</feature>
<evidence type="ECO:0000256" key="4">
    <source>
        <dbReference type="SAM" id="Phobius"/>
    </source>
</evidence>
<accession>A0A0Q3GNH5</accession>
<evidence type="ECO:0000256" key="2">
    <source>
        <dbReference type="ARBA" id="ARBA00023180"/>
    </source>
</evidence>
<dbReference type="EMBL" id="CM000880">
    <property type="protein sequence ID" value="KQK12583.2"/>
    <property type="molecule type" value="Genomic_DNA"/>
</dbReference>
<dbReference type="PANTHER" id="PTHR33021">
    <property type="entry name" value="BLUE COPPER PROTEIN"/>
    <property type="match status" value="1"/>
</dbReference>
<evidence type="ECO:0000313" key="8">
    <source>
        <dbReference type="Proteomes" id="UP000008810"/>
    </source>
</evidence>
<feature type="transmembrane region" description="Helical" evidence="4">
    <location>
        <begin position="80"/>
        <end position="101"/>
    </location>
</feature>
<dbReference type="SUPFAM" id="SSF49503">
    <property type="entry name" value="Cupredoxins"/>
    <property type="match status" value="1"/>
</dbReference>
<reference evidence="7" key="3">
    <citation type="submission" date="2018-08" db="UniProtKB">
        <authorList>
            <consortium name="EnsemblPlants"/>
        </authorList>
    </citation>
    <scope>IDENTIFICATION</scope>
    <source>
        <strain evidence="7">cv. Bd21</strain>
    </source>
</reference>
<proteinExistence type="predicted"/>
<reference evidence="6 7" key="1">
    <citation type="journal article" date="2010" name="Nature">
        <title>Genome sequencing and analysis of the model grass Brachypodium distachyon.</title>
        <authorList>
            <consortium name="International Brachypodium Initiative"/>
        </authorList>
    </citation>
    <scope>NUCLEOTIDE SEQUENCE [LARGE SCALE GENOMIC DNA]</scope>
    <source>
        <strain evidence="6 7">Bd21</strain>
    </source>
</reference>
<evidence type="ECO:0000256" key="1">
    <source>
        <dbReference type="ARBA" id="ARBA00022723"/>
    </source>
</evidence>
<dbReference type="Pfam" id="PF02298">
    <property type="entry name" value="Cu_bind_like"/>
    <property type="match status" value="1"/>
</dbReference>
<feature type="compositionally biased region" description="Low complexity" evidence="3">
    <location>
        <begin position="204"/>
        <end position="255"/>
    </location>
</feature>
<dbReference type="PANTHER" id="PTHR33021:SF529">
    <property type="entry name" value="OS03G0807500 PROTEIN"/>
    <property type="match status" value="1"/>
</dbReference>
<evidence type="ECO:0000259" key="5">
    <source>
        <dbReference type="PROSITE" id="PS51485"/>
    </source>
</evidence>
<dbReference type="OrthoDB" id="1933492at2759"/>
<dbReference type="STRING" id="15368.A0A0Q3GNH5"/>
<keyword evidence="2" id="KW-0325">Glycoprotein</keyword>
<evidence type="ECO:0000313" key="7">
    <source>
        <dbReference type="EnsemblPlants" id="KQK12583"/>
    </source>
</evidence>
<dbReference type="GO" id="GO:0009055">
    <property type="term" value="F:electron transfer activity"/>
    <property type="evidence" value="ECO:0007669"/>
    <property type="project" value="InterPro"/>
</dbReference>
<dbReference type="EnsemblPlants" id="KQK12583">
    <property type="protein sequence ID" value="KQK12583"/>
    <property type="gene ID" value="BRADI_1g04690v3"/>
</dbReference>
<name>A0A0Q3GNH5_BRADI</name>